<dbReference type="Proteomes" id="UP000192511">
    <property type="component" value="Unassembled WGS sequence"/>
</dbReference>
<keyword evidence="2" id="KW-1185">Reference proteome</keyword>
<dbReference type="AlphaFoldDB" id="A0AAX0WUY5"/>
<accession>A0AAX0WUY5</accession>
<evidence type="ECO:0000313" key="1">
    <source>
        <dbReference type="EMBL" id="PNL62232.1"/>
    </source>
</evidence>
<comment type="caution">
    <text evidence="1">The sequence shown here is derived from an EMBL/GenBank/DDBJ whole genome shotgun (WGS) entry which is preliminary data.</text>
</comment>
<dbReference type="GeneID" id="98065404"/>
<dbReference type="EMBL" id="NBTX02000004">
    <property type="protein sequence ID" value="PNL62232.1"/>
    <property type="molecule type" value="Genomic_DNA"/>
</dbReference>
<proteinExistence type="predicted"/>
<sequence length="296" mass="34644">MFDYLKTLFFSWLDSIFPFFNKWFSKTDTLSNQQKLSFVQSILRGQDHDKGFAIRHVDDDLAKENNLRIKFRGDAISYSITSLIMSEALNKKVSTFSWSTFSDGNVYFLTESNSLHLLDEPLACKIFDLMHEKVFKFISQNFQGKCHHYMLIKNMSGAPSPYDVKDIYPTGKCGKRNIDPKQIVCVFSKSKNLFSPKVILREIESKVVHLFDPAKNGYDALSTRAILNVLREIELKSDEKTLTIEKVRSRLVESEYLTHWDDFKYHDFFDRGGYFETFKSKLPQINSDLDYFRMQL</sequence>
<name>A0AAX0WUY5_9GAMM</name>
<evidence type="ECO:0000313" key="2">
    <source>
        <dbReference type="Proteomes" id="UP000192511"/>
    </source>
</evidence>
<organism evidence="1 2">
    <name type="scientific">Legionella anisa</name>
    <dbReference type="NCBI Taxonomy" id="28082"/>
    <lineage>
        <taxon>Bacteria</taxon>
        <taxon>Pseudomonadati</taxon>
        <taxon>Pseudomonadota</taxon>
        <taxon>Gammaproteobacteria</taxon>
        <taxon>Legionellales</taxon>
        <taxon>Legionellaceae</taxon>
        <taxon>Legionella</taxon>
    </lineage>
</organism>
<reference evidence="1" key="1">
    <citation type="submission" date="2017-12" db="EMBL/GenBank/DDBJ databases">
        <title>FDA dAtabase for Regulatory Grade micrObial Sequences (FDA-ARGOS): Supporting development and validation of Infectious Disease Dx tests.</title>
        <authorList>
            <person name="Kerrigan L."/>
            <person name="Tallon L.J."/>
            <person name="Sadzewicz L."/>
            <person name="Sengamalay N."/>
            <person name="Ott S."/>
            <person name="Godinez A."/>
            <person name="Nagaraj S."/>
            <person name="Vavikolanu K."/>
            <person name="Vyas G."/>
            <person name="Nadendla S."/>
            <person name="Aluvathingal J."/>
            <person name="Sichtig H."/>
        </authorList>
    </citation>
    <scope>NUCLEOTIDE SEQUENCE [LARGE SCALE GENOMIC DNA]</scope>
    <source>
        <strain evidence="1">FDAARGOS_200</strain>
    </source>
</reference>
<gene>
    <name evidence="1" type="ORF">A6J39_013950</name>
</gene>
<protein>
    <submittedName>
        <fullName evidence="1">Uncharacterized protein</fullName>
    </submittedName>
</protein>
<dbReference type="RefSeq" id="WP_019235476.1">
    <property type="nucleotide sequence ID" value="NZ_CAAAHR010000022.1"/>
</dbReference>